<evidence type="ECO:0000256" key="5">
    <source>
        <dbReference type="ARBA" id="ARBA00023004"/>
    </source>
</evidence>
<feature type="repeat" description="ANK" evidence="7">
    <location>
        <begin position="356"/>
        <end position="388"/>
    </location>
</feature>
<gene>
    <name evidence="8" type="ORF">KSZ_28230</name>
</gene>
<dbReference type="RefSeq" id="WP_201362447.1">
    <property type="nucleotide sequence ID" value="NZ_BNJJ01000007.1"/>
</dbReference>
<dbReference type="PROSITE" id="PS50297">
    <property type="entry name" value="ANK_REP_REGION"/>
    <property type="match status" value="3"/>
</dbReference>
<proteinExistence type="predicted"/>
<keyword evidence="3" id="KW-0479">Metal-binding</keyword>
<organism evidence="8 9">
    <name type="scientific">Dictyobacter formicarum</name>
    <dbReference type="NCBI Taxonomy" id="2778368"/>
    <lineage>
        <taxon>Bacteria</taxon>
        <taxon>Bacillati</taxon>
        <taxon>Chloroflexota</taxon>
        <taxon>Ktedonobacteria</taxon>
        <taxon>Ktedonobacterales</taxon>
        <taxon>Dictyobacteraceae</taxon>
        <taxon>Dictyobacter</taxon>
    </lineage>
</organism>
<dbReference type="EMBL" id="BNJJ01000007">
    <property type="protein sequence ID" value="GHO84817.1"/>
    <property type="molecule type" value="Genomic_DNA"/>
</dbReference>
<evidence type="ECO:0000256" key="6">
    <source>
        <dbReference type="ARBA" id="ARBA00023043"/>
    </source>
</evidence>
<evidence type="ECO:0000256" key="1">
    <source>
        <dbReference type="ARBA" id="ARBA00022448"/>
    </source>
</evidence>
<feature type="repeat" description="ANK" evidence="7">
    <location>
        <begin position="252"/>
        <end position="284"/>
    </location>
</feature>
<dbReference type="Proteomes" id="UP000635565">
    <property type="component" value="Unassembled WGS sequence"/>
</dbReference>
<dbReference type="Pfam" id="PF01152">
    <property type="entry name" value="Bac_globin"/>
    <property type="match status" value="1"/>
</dbReference>
<sequence length="411" mass="45418">MDFEPLSPATTTDGPDIDLYHMLGGRDACQGLAVAFYAQVKGDPILRSIYSSSLKSNFKCPTEMLAAFLTQFFGGPCEYTPRRWSLSLRETHLRFHIGYQEREAWLNAMDRAVEEVQIEEPARSALRWFFAESSAFLINQPFEAANETSPSLEPFISDQKHLEISRVHLEIAQRWQEQRALEDLIAAVRREDADAVLTGLETPAVQTCFTRDRAAFLSFLAILSSSSQPALLDYMRQVLVRAPELVKERYATDRTLLHEVVSQGSPIIVELLLQLGADPNARDQLGRTPLYFVGNALHGAHGADVVRALVRGGAHVNAQEKLKHCTALHMAARRGNVRVAEALLDGGAGSEVQDKLGDTPLHRAVKCGKTEMVVFLLSRGADAHAKGKGGLAPWQVARGSRMKHLLSSHSD</sequence>
<evidence type="ECO:0000256" key="2">
    <source>
        <dbReference type="ARBA" id="ARBA00022617"/>
    </source>
</evidence>
<protein>
    <recommendedName>
        <fullName evidence="10">Globin</fullName>
    </recommendedName>
</protein>
<dbReference type="InterPro" id="IPR002110">
    <property type="entry name" value="Ankyrin_rpt"/>
</dbReference>
<dbReference type="InterPro" id="IPR001486">
    <property type="entry name" value="Hemoglobin_trunc"/>
</dbReference>
<accession>A0ABQ3VFX4</accession>
<evidence type="ECO:0000313" key="9">
    <source>
        <dbReference type="Proteomes" id="UP000635565"/>
    </source>
</evidence>
<feature type="repeat" description="ANK" evidence="7">
    <location>
        <begin position="285"/>
        <end position="321"/>
    </location>
</feature>
<dbReference type="InterPro" id="IPR012292">
    <property type="entry name" value="Globin/Proto"/>
</dbReference>
<dbReference type="PANTHER" id="PTHR24171">
    <property type="entry name" value="ANKYRIN REPEAT DOMAIN-CONTAINING PROTEIN 39-RELATED"/>
    <property type="match status" value="1"/>
</dbReference>
<dbReference type="SMART" id="SM00248">
    <property type="entry name" value="ANK"/>
    <property type="match status" value="4"/>
</dbReference>
<dbReference type="Gene3D" id="1.25.40.20">
    <property type="entry name" value="Ankyrin repeat-containing domain"/>
    <property type="match status" value="2"/>
</dbReference>
<keyword evidence="4" id="KW-0677">Repeat</keyword>
<evidence type="ECO:0000256" key="3">
    <source>
        <dbReference type="ARBA" id="ARBA00022723"/>
    </source>
</evidence>
<evidence type="ECO:0000313" key="8">
    <source>
        <dbReference type="EMBL" id="GHO84817.1"/>
    </source>
</evidence>
<dbReference type="InterPro" id="IPR036770">
    <property type="entry name" value="Ankyrin_rpt-contain_sf"/>
</dbReference>
<evidence type="ECO:0000256" key="7">
    <source>
        <dbReference type="PROSITE-ProRule" id="PRU00023"/>
    </source>
</evidence>
<keyword evidence="2" id="KW-0349">Heme</keyword>
<evidence type="ECO:0008006" key="10">
    <source>
        <dbReference type="Google" id="ProtNLM"/>
    </source>
</evidence>
<dbReference type="PRINTS" id="PR01415">
    <property type="entry name" value="ANKYRIN"/>
</dbReference>
<dbReference type="PROSITE" id="PS50088">
    <property type="entry name" value="ANK_REPEAT"/>
    <property type="match status" value="4"/>
</dbReference>
<dbReference type="Gene3D" id="1.10.490.10">
    <property type="entry name" value="Globins"/>
    <property type="match status" value="1"/>
</dbReference>
<dbReference type="SUPFAM" id="SSF46458">
    <property type="entry name" value="Globin-like"/>
    <property type="match status" value="1"/>
</dbReference>
<dbReference type="InterPro" id="IPR009050">
    <property type="entry name" value="Globin-like_sf"/>
</dbReference>
<dbReference type="Pfam" id="PF12796">
    <property type="entry name" value="Ank_2"/>
    <property type="match status" value="1"/>
</dbReference>
<feature type="repeat" description="ANK" evidence="7">
    <location>
        <begin position="323"/>
        <end position="355"/>
    </location>
</feature>
<reference evidence="8 9" key="1">
    <citation type="journal article" date="2021" name="Int. J. Syst. Evol. Microbiol.">
        <title>Reticulibacter mediterranei gen. nov., sp. nov., within the new family Reticulibacteraceae fam. nov., and Ktedonospora formicarum gen. nov., sp. nov., Ktedonobacter robiniae sp. nov., Dictyobacter formicarum sp. nov. and Dictyobacter arantiisoli sp. nov., belonging to the class Ktedonobacteria.</title>
        <authorList>
            <person name="Yabe S."/>
            <person name="Zheng Y."/>
            <person name="Wang C.M."/>
            <person name="Sakai Y."/>
            <person name="Abe K."/>
            <person name="Yokota A."/>
            <person name="Donadio S."/>
            <person name="Cavaletti L."/>
            <person name="Monciardini P."/>
        </authorList>
    </citation>
    <scope>NUCLEOTIDE SEQUENCE [LARGE SCALE GENOMIC DNA]</scope>
    <source>
        <strain evidence="8 9">SOSP1-9</strain>
    </source>
</reference>
<keyword evidence="9" id="KW-1185">Reference proteome</keyword>
<evidence type="ECO:0000256" key="4">
    <source>
        <dbReference type="ARBA" id="ARBA00022737"/>
    </source>
</evidence>
<dbReference type="Pfam" id="PF00023">
    <property type="entry name" value="Ank"/>
    <property type="match status" value="1"/>
</dbReference>
<dbReference type="SUPFAM" id="SSF48403">
    <property type="entry name" value="Ankyrin repeat"/>
    <property type="match status" value="1"/>
</dbReference>
<name>A0ABQ3VFX4_9CHLR</name>
<keyword evidence="5" id="KW-0408">Iron</keyword>
<comment type="caution">
    <text evidence="8">The sequence shown here is derived from an EMBL/GenBank/DDBJ whole genome shotgun (WGS) entry which is preliminary data.</text>
</comment>
<keyword evidence="6 7" id="KW-0040">ANK repeat</keyword>
<keyword evidence="1" id="KW-0813">Transport</keyword>